<evidence type="ECO:0000256" key="1">
    <source>
        <dbReference type="SAM" id="MobiDB-lite"/>
    </source>
</evidence>
<dbReference type="AlphaFoldDB" id="A0A2K3MJ13"/>
<comment type="caution">
    <text evidence="2">The sequence shown here is derived from an EMBL/GenBank/DDBJ whole genome shotgun (WGS) entry which is preliminary data.</text>
</comment>
<accession>A0A2K3MJ13</accession>
<name>A0A2K3MJ13_TRIPR</name>
<reference evidence="2 3" key="1">
    <citation type="journal article" date="2014" name="Am. J. Bot.">
        <title>Genome assembly and annotation for red clover (Trifolium pratense; Fabaceae).</title>
        <authorList>
            <person name="Istvanek J."/>
            <person name="Jaros M."/>
            <person name="Krenek A."/>
            <person name="Repkova J."/>
        </authorList>
    </citation>
    <scope>NUCLEOTIDE SEQUENCE [LARGE SCALE GENOMIC DNA]</scope>
    <source>
        <strain evidence="3">cv. Tatra</strain>
        <tissue evidence="2">Young leaves</tissue>
    </source>
</reference>
<evidence type="ECO:0000313" key="3">
    <source>
        <dbReference type="Proteomes" id="UP000236291"/>
    </source>
</evidence>
<feature type="compositionally biased region" description="Basic and acidic residues" evidence="1">
    <location>
        <begin position="1"/>
        <end position="11"/>
    </location>
</feature>
<proteinExistence type="predicted"/>
<sequence>MNYEEYVHDDPQIQAAAPPPATGARALPQGAPMHDIMAALVNAINRQSDMILHRTRTDVSQGREDTTSPEKTSKPKEKQGNPSKLRSSRGKTGTKFLEEAHPEKGNSPTTLAATLASWGRKSSRTPLQKN</sequence>
<feature type="region of interest" description="Disordered" evidence="1">
    <location>
        <begin position="51"/>
        <end position="130"/>
    </location>
</feature>
<organism evidence="2 3">
    <name type="scientific">Trifolium pratense</name>
    <name type="common">Red clover</name>
    <dbReference type="NCBI Taxonomy" id="57577"/>
    <lineage>
        <taxon>Eukaryota</taxon>
        <taxon>Viridiplantae</taxon>
        <taxon>Streptophyta</taxon>
        <taxon>Embryophyta</taxon>
        <taxon>Tracheophyta</taxon>
        <taxon>Spermatophyta</taxon>
        <taxon>Magnoliopsida</taxon>
        <taxon>eudicotyledons</taxon>
        <taxon>Gunneridae</taxon>
        <taxon>Pentapetalae</taxon>
        <taxon>rosids</taxon>
        <taxon>fabids</taxon>
        <taxon>Fabales</taxon>
        <taxon>Fabaceae</taxon>
        <taxon>Papilionoideae</taxon>
        <taxon>50 kb inversion clade</taxon>
        <taxon>NPAAA clade</taxon>
        <taxon>Hologalegina</taxon>
        <taxon>IRL clade</taxon>
        <taxon>Trifolieae</taxon>
        <taxon>Trifolium</taxon>
    </lineage>
</organism>
<feature type="compositionally biased region" description="Basic and acidic residues" evidence="1">
    <location>
        <begin position="51"/>
        <end position="79"/>
    </location>
</feature>
<dbReference type="Proteomes" id="UP000236291">
    <property type="component" value="Unassembled WGS sequence"/>
</dbReference>
<gene>
    <name evidence="2" type="ORF">L195_g046905</name>
</gene>
<reference evidence="2 3" key="2">
    <citation type="journal article" date="2017" name="Front. Plant Sci.">
        <title>Gene Classification and Mining of Molecular Markers Useful in Red Clover (Trifolium pratense) Breeding.</title>
        <authorList>
            <person name="Istvanek J."/>
            <person name="Dluhosova J."/>
            <person name="Dluhos P."/>
            <person name="Patkova L."/>
            <person name="Nedelnik J."/>
            <person name="Repkova J."/>
        </authorList>
    </citation>
    <scope>NUCLEOTIDE SEQUENCE [LARGE SCALE GENOMIC DNA]</scope>
    <source>
        <strain evidence="3">cv. Tatra</strain>
        <tissue evidence="2">Young leaves</tissue>
    </source>
</reference>
<protein>
    <submittedName>
        <fullName evidence="2">Uncharacterized protein</fullName>
    </submittedName>
</protein>
<feature type="region of interest" description="Disordered" evidence="1">
    <location>
        <begin position="1"/>
        <end position="28"/>
    </location>
</feature>
<evidence type="ECO:0000313" key="2">
    <source>
        <dbReference type="EMBL" id="PNX90778.1"/>
    </source>
</evidence>
<dbReference type="EMBL" id="ASHM01063961">
    <property type="protein sequence ID" value="PNX90778.1"/>
    <property type="molecule type" value="Genomic_DNA"/>
</dbReference>